<dbReference type="InterPro" id="IPR003711">
    <property type="entry name" value="CarD-like/TRCF_RID"/>
</dbReference>
<dbReference type="GO" id="GO:0003678">
    <property type="term" value="F:DNA helicase activity"/>
    <property type="evidence" value="ECO:0007669"/>
    <property type="project" value="TreeGrafter"/>
</dbReference>
<keyword evidence="1 9" id="KW-0963">Cytoplasm</keyword>
<dbReference type="Gene3D" id="3.90.1150.50">
    <property type="entry name" value="Transcription-repair-coupling factor, D7 domain"/>
    <property type="match status" value="1"/>
</dbReference>
<comment type="caution">
    <text evidence="12">The sequence shown here is derived from an EMBL/GenBank/DDBJ whole genome shotgun (WGS) entry which is preliminary data.</text>
</comment>
<dbReference type="PROSITE" id="PS51194">
    <property type="entry name" value="HELICASE_CTER"/>
    <property type="match status" value="1"/>
</dbReference>
<evidence type="ECO:0000256" key="9">
    <source>
        <dbReference type="HAMAP-Rule" id="MF_00969"/>
    </source>
</evidence>
<accession>A0A1S8KLX0</accession>
<dbReference type="InterPro" id="IPR037235">
    <property type="entry name" value="TRCF-like_C_D7"/>
</dbReference>
<evidence type="ECO:0000256" key="5">
    <source>
        <dbReference type="ARBA" id="ARBA00022806"/>
    </source>
</evidence>
<proteinExistence type="inferred from homology"/>
<dbReference type="InterPro" id="IPR011545">
    <property type="entry name" value="DEAD/DEAH_box_helicase_dom"/>
</dbReference>
<dbReference type="AlphaFoldDB" id="A0A1S8KLX0"/>
<dbReference type="EC" id="3.6.4.-" evidence="9"/>
<evidence type="ECO:0000256" key="2">
    <source>
        <dbReference type="ARBA" id="ARBA00022741"/>
    </source>
</evidence>
<dbReference type="Gene3D" id="3.40.50.300">
    <property type="entry name" value="P-loop containing nucleotide triphosphate hydrolases"/>
    <property type="match status" value="2"/>
</dbReference>
<dbReference type="SUPFAM" id="SSF52540">
    <property type="entry name" value="P-loop containing nucleoside triphosphate hydrolases"/>
    <property type="match status" value="4"/>
</dbReference>
<evidence type="ECO:0000256" key="6">
    <source>
        <dbReference type="ARBA" id="ARBA00022840"/>
    </source>
</evidence>
<evidence type="ECO:0000256" key="4">
    <source>
        <dbReference type="ARBA" id="ARBA00022801"/>
    </source>
</evidence>
<dbReference type="SUPFAM" id="SSF143517">
    <property type="entry name" value="TRCF domain-like"/>
    <property type="match status" value="1"/>
</dbReference>
<dbReference type="Gene3D" id="3.40.50.11180">
    <property type="match status" value="1"/>
</dbReference>
<dbReference type="Pfam" id="PF00270">
    <property type="entry name" value="DEAD"/>
    <property type="match status" value="1"/>
</dbReference>
<evidence type="ECO:0000256" key="3">
    <source>
        <dbReference type="ARBA" id="ARBA00022763"/>
    </source>
</evidence>
<keyword evidence="7 9" id="KW-0238">DNA-binding</keyword>
<dbReference type="Gene3D" id="3.30.2060.10">
    <property type="entry name" value="Penicillin-binding protein 1b domain"/>
    <property type="match status" value="1"/>
</dbReference>
<dbReference type="Pfam" id="PF02559">
    <property type="entry name" value="CarD_TRCF_RID"/>
    <property type="match status" value="1"/>
</dbReference>
<keyword evidence="5" id="KW-0347">Helicase</keyword>
<comment type="function">
    <text evidence="9">Couples transcription and DNA repair by recognizing RNA polymerase (RNAP) stalled at DNA lesions. Mediates ATP-dependent release of RNAP and its truncated transcript from the DNA, and recruitment of nucleotide excision repair machinery to the damaged site.</text>
</comment>
<keyword evidence="2 9" id="KW-0547">Nucleotide-binding</keyword>
<dbReference type="InterPro" id="IPR004576">
    <property type="entry name" value="Mfd"/>
</dbReference>
<dbReference type="InterPro" id="IPR005118">
    <property type="entry name" value="TRCF_C"/>
</dbReference>
<gene>
    <name evidence="9" type="primary">mfd</name>
    <name evidence="12" type="ORF">BWX42_01000</name>
</gene>
<dbReference type="Pfam" id="PF00271">
    <property type="entry name" value="Helicase_C"/>
    <property type="match status" value="1"/>
</dbReference>
<keyword evidence="6 9" id="KW-0067">ATP-binding</keyword>
<protein>
    <recommendedName>
        <fullName evidence="9">Transcription-repair-coupling factor</fullName>
        <shortName evidence="9">TRCF</shortName>
        <ecNumber evidence="9">3.6.4.-</ecNumber>
    </recommendedName>
</protein>
<evidence type="ECO:0000313" key="12">
    <source>
        <dbReference type="EMBL" id="OOL80551.1"/>
    </source>
</evidence>
<keyword evidence="4 9" id="KW-0378">Hydrolase</keyword>
<dbReference type="EMBL" id="MUYF01000003">
    <property type="protein sequence ID" value="OOL80551.1"/>
    <property type="molecule type" value="Genomic_DNA"/>
</dbReference>
<evidence type="ECO:0000259" key="11">
    <source>
        <dbReference type="PROSITE" id="PS51194"/>
    </source>
</evidence>
<dbReference type="Proteomes" id="UP000190409">
    <property type="component" value="Unassembled WGS sequence"/>
</dbReference>
<dbReference type="GO" id="GO:0003684">
    <property type="term" value="F:damaged DNA binding"/>
    <property type="evidence" value="ECO:0007669"/>
    <property type="project" value="InterPro"/>
</dbReference>
<comment type="similarity">
    <text evidence="9">In the C-terminal section; belongs to the helicase family. RecG subfamily.</text>
</comment>
<dbReference type="SMART" id="SM00982">
    <property type="entry name" value="TRCF"/>
    <property type="match status" value="1"/>
</dbReference>
<dbReference type="GO" id="GO:0005524">
    <property type="term" value="F:ATP binding"/>
    <property type="evidence" value="ECO:0007669"/>
    <property type="project" value="UniProtKB-UniRule"/>
</dbReference>
<dbReference type="GO" id="GO:0016787">
    <property type="term" value="F:hydrolase activity"/>
    <property type="evidence" value="ECO:0007669"/>
    <property type="project" value="UniProtKB-KW"/>
</dbReference>
<dbReference type="GO" id="GO:0005737">
    <property type="term" value="C:cytoplasm"/>
    <property type="evidence" value="ECO:0007669"/>
    <property type="project" value="UniProtKB-SubCell"/>
</dbReference>
<dbReference type="Pfam" id="PF03461">
    <property type="entry name" value="TRCF"/>
    <property type="match status" value="1"/>
</dbReference>
<dbReference type="PROSITE" id="PS51192">
    <property type="entry name" value="HELICASE_ATP_BIND_1"/>
    <property type="match status" value="1"/>
</dbReference>
<evidence type="ECO:0000256" key="8">
    <source>
        <dbReference type="ARBA" id="ARBA00023204"/>
    </source>
</evidence>
<feature type="domain" description="Helicase ATP-binding" evidence="10">
    <location>
        <begin position="636"/>
        <end position="797"/>
    </location>
</feature>
<evidence type="ECO:0000259" key="10">
    <source>
        <dbReference type="PROSITE" id="PS51192"/>
    </source>
</evidence>
<dbReference type="SUPFAM" id="SSF141259">
    <property type="entry name" value="CarD-like"/>
    <property type="match status" value="1"/>
</dbReference>
<dbReference type="GO" id="GO:0006355">
    <property type="term" value="P:regulation of DNA-templated transcription"/>
    <property type="evidence" value="ECO:0007669"/>
    <property type="project" value="UniProtKB-UniRule"/>
</dbReference>
<dbReference type="InterPro" id="IPR027417">
    <property type="entry name" value="P-loop_NTPase"/>
</dbReference>
<dbReference type="InterPro" id="IPR036101">
    <property type="entry name" value="CarD-like/TRCF_RID_sf"/>
</dbReference>
<dbReference type="Gene3D" id="2.40.10.170">
    <property type="match status" value="1"/>
</dbReference>
<dbReference type="SMART" id="SM00487">
    <property type="entry name" value="DEXDc"/>
    <property type="match status" value="1"/>
</dbReference>
<dbReference type="InterPro" id="IPR047112">
    <property type="entry name" value="RecG/Mfd"/>
</dbReference>
<dbReference type="GO" id="GO:0000716">
    <property type="term" value="P:transcription-coupled nucleotide-excision repair, DNA damage recognition"/>
    <property type="evidence" value="ECO:0007669"/>
    <property type="project" value="UniProtKB-UniRule"/>
</dbReference>
<dbReference type="SMART" id="SM00490">
    <property type="entry name" value="HELICc"/>
    <property type="match status" value="1"/>
</dbReference>
<feature type="domain" description="Helicase C-terminal" evidence="11">
    <location>
        <begin position="818"/>
        <end position="972"/>
    </location>
</feature>
<dbReference type="InterPro" id="IPR001650">
    <property type="entry name" value="Helicase_C-like"/>
</dbReference>
<evidence type="ECO:0000313" key="13">
    <source>
        <dbReference type="Proteomes" id="UP000190409"/>
    </source>
</evidence>
<dbReference type="InterPro" id="IPR014001">
    <property type="entry name" value="Helicase_ATP-bd"/>
</dbReference>
<comment type="subcellular location">
    <subcellularLocation>
        <location evidence="9">Cytoplasm</location>
    </subcellularLocation>
</comment>
<dbReference type="Pfam" id="PF17757">
    <property type="entry name" value="UvrB_inter"/>
    <property type="match status" value="1"/>
</dbReference>
<dbReference type="PANTHER" id="PTHR47964:SF1">
    <property type="entry name" value="ATP-DEPENDENT DNA HELICASE HOMOLOG RECG, CHLOROPLASTIC"/>
    <property type="match status" value="1"/>
</dbReference>
<reference evidence="12 13" key="1">
    <citation type="submission" date="2017-01" db="EMBL/GenBank/DDBJ databases">
        <title>Complete Genome Sequence of Dolosigranulum pigrum isolated from a Patient with interstitial lung disease.</title>
        <authorList>
            <person name="Mukhopadhyay R."/>
            <person name="Joaquin J."/>
            <person name="Hogue R."/>
            <person name="Fitzgerald S."/>
            <person name="Jospin G."/>
            <person name="Eisen J.A."/>
            <person name="Chaturvedi V."/>
        </authorList>
    </citation>
    <scope>NUCLEOTIDE SEQUENCE [LARGE SCALE GENOMIC DNA]</scope>
    <source>
        <strain evidence="12 13">15S00348</strain>
    </source>
</reference>
<organism evidence="12 13">
    <name type="scientific">Dolosigranulum pigrum</name>
    <dbReference type="NCBI Taxonomy" id="29394"/>
    <lineage>
        <taxon>Bacteria</taxon>
        <taxon>Bacillati</taxon>
        <taxon>Bacillota</taxon>
        <taxon>Bacilli</taxon>
        <taxon>Lactobacillales</taxon>
        <taxon>Carnobacteriaceae</taxon>
        <taxon>Dolosigranulum</taxon>
    </lineage>
</organism>
<keyword evidence="8 9" id="KW-0234">DNA repair</keyword>
<keyword evidence="3 9" id="KW-0227">DNA damage</keyword>
<dbReference type="CDD" id="cd17991">
    <property type="entry name" value="DEXHc_TRCF"/>
    <property type="match status" value="1"/>
</dbReference>
<dbReference type="InterPro" id="IPR041471">
    <property type="entry name" value="UvrB_inter"/>
</dbReference>
<dbReference type="PANTHER" id="PTHR47964">
    <property type="entry name" value="ATP-DEPENDENT DNA HELICASE HOMOLOG RECG, CHLOROPLASTIC"/>
    <property type="match status" value="1"/>
</dbReference>
<dbReference type="HAMAP" id="MF_00969">
    <property type="entry name" value="TRCF"/>
    <property type="match status" value="1"/>
</dbReference>
<dbReference type="NCBIfam" id="TIGR00580">
    <property type="entry name" value="mfd"/>
    <property type="match status" value="1"/>
</dbReference>
<evidence type="ECO:0000256" key="7">
    <source>
        <dbReference type="ARBA" id="ARBA00023125"/>
    </source>
</evidence>
<dbReference type="SMART" id="SM01058">
    <property type="entry name" value="CarD_TRCF"/>
    <property type="match status" value="1"/>
</dbReference>
<sequence>MSSLTDRLLSQPSVQEVLRALQPDTSHLLTGMVRSARGLLSQAMYQKQSQKIIWVTENTYHAGQLATDLAGMVAEDDLYVFETNDVLHAELAVSSPEAQAERIRTLEFLSSDRPGIAIIPLAGLRKLLPPVEAFQSLLFSVTLGEEVELKQLTSQLVDMGYVKEQKVTKPGEFSVRGGIIDIYPITEAHPIRVELFGSEVDSLRSFDADTQRSIANLAEMTILPARDYMLLPQYAEQAADRFKTAYQKALEKADSDEKIQRLRQSFESVQDSLEAGEQNREYIKFPDLLYPDKTSVLDYVRGEAVLLVDEYPRVRENNAQLDTEEAEWVTGELQGGRLLPGQVFSQSAKDILAATSLPTLYFSLFRKGMGSVTFDSIHHIHSRQAQKFFGQMKLIQTEMTGWQKKDTTVIVMGSDEERQGEIHRTLQDFEIDVVISTIDQIQTGSIQVVAHTVREGFELIDDKLVVLTEQDLFNKIPKRRARQTKLSNAERLKNYNELSPGDYVVHVHHGIGEYVGMETMEIGGVNQDYLSVMYKNNSKLFIPVTQLNLLQKYVASEGHTPKINKLGGTSWEKTKRKVGSQVEDIADDLIELYAERERQKGYAYPADNAYQKEFEAAFPYSETDDQLRSAKEIKEDLQEAKPMDRLLVGDVGYGKTEVALRAIFKVVQEGKQAAFLVPTTVLAQQHYETMIERFVDFPVEIGILSRFKTQKEVKETISQLKKGQLDVVVGTHRLLSKDIVFQDLGLLVVDEEQRFGVKHKERLKDMKTQVDVLTLTATPIPRTLHMSMLGVRDLSVIETPPANRYPVQTYVMEMNSIVIREAIEREMARGGQIFFLHNRVKTIERRMFELQELVPDARISCIHGQMTETELENRLFEFLSGEYDVIVTTTIIETGVDMPNVNTLIVEDADHMGLSQLYQLRGRVGRSSRVAYAYFMHQPGKVLTEVSESRLQAIKDFTELGSGFKIAMRDLAIRGAGNLLGKQQHGFIDAVGFDLYSQMLEEAVERKQNNGKLKKTTLEIDVAINAYLPSDYIQDERQKIELYKRIRSLTGRDEYRELQEELIDRFGEYDQEVADLLQIGLIKYFGERALIEKIARQDKTIQIDFSPEASQQLSVEWLFKALGDTTLRSDMKTEDQWKLTFKLTKRTTKEDWLNNLLIFTEALANLRESAEKEA</sequence>
<comment type="similarity">
    <text evidence="9">In the N-terminal section; belongs to the UvrB family.</text>
</comment>
<name>A0A1S8KLX0_9LACT</name>
<evidence type="ECO:0000256" key="1">
    <source>
        <dbReference type="ARBA" id="ARBA00022490"/>
    </source>
</evidence>